<proteinExistence type="predicted"/>
<dbReference type="InterPro" id="IPR013024">
    <property type="entry name" value="GGCT-like"/>
</dbReference>
<dbReference type="InterPro" id="IPR036568">
    <property type="entry name" value="GGCT-like_sf"/>
</dbReference>
<dbReference type="RefSeq" id="WP_257441937.1">
    <property type="nucleotide sequence ID" value="NZ_JANIPJ010000001.1"/>
</dbReference>
<dbReference type="EMBL" id="JANIPJ010000001">
    <property type="protein sequence ID" value="MCR2802428.1"/>
    <property type="molecule type" value="Genomic_DNA"/>
</dbReference>
<evidence type="ECO:0000313" key="2">
    <source>
        <dbReference type="EMBL" id="MCR2802428.1"/>
    </source>
</evidence>
<accession>A0A9X2MMF9</accession>
<name>A0A9X2MMF9_9BACL</name>
<comment type="caution">
    <text evidence="2">The sequence shown here is derived from an EMBL/GenBank/DDBJ whole genome shotgun (WGS) entry which is preliminary data.</text>
</comment>
<dbReference type="SUPFAM" id="SSF110857">
    <property type="entry name" value="Gamma-glutamyl cyclotransferase-like"/>
    <property type="match status" value="1"/>
</dbReference>
<reference evidence="2" key="1">
    <citation type="submission" date="2022-08" db="EMBL/GenBank/DDBJ databases">
        <title>The genomic sequence of strain Paenibacillus sp. SCIV0701.</title>
        <authorList>
            <person name="Zhao H."/>
        </authorList>
    </citation>
    <scope>NUCLEOTIDE SEQUENCE</scope>
    <source>
        <strain evidence="2">SCIV0701</strain>
    </source>
</reference>
<dbReference type="Proteomes" id="UP001141950">
    <property type="component" value="Unassembled WGS sequence"/>
</dbReference>
<dbReference type="Pfam" id="PF06094">
    <property type="entry name" value="GGACT"/>
    <property type="match status" value="1"/>
</dbReference>
<dbReference type="AlphaFoldDB" id="A0A9X2MMF9"/>
<sequence>MSDIRVFIYGSLLPGHSNHHVVSSYVTSYEPGEIEGRLVDYGPYPAAVRDRRDTLRGTGTIRGQWITVGRAGLAAMDILEEFAGIEENNEYDRVWARDIRKPGVQGWVYVWESDRGYPAIEDSYWPDYWARKSG</sequence>
<feature type="domain" description="Gamma-glutamylcyclotransferase AIG2-like" evidence="1">
    <location>
        <begin position="6"/>
        <end position="125"/>
    </location>
</feature>
<dbReference type="InterPro" id="IPR009288">
    <property type="entry name" value="AIG2-like_dom"/>
</dbReference>
<gene>
    <name evidence="2" type="ORF">NQZ67_00915</name>
</gene>
<evidence type="ECO:0000313" key="3">
    <source>
        <dbReference type="Proteomes" id="UP001141950"/>
    </source>
</evidence>
<organism evidence="2 3">
    <name type="scientific">Paenibacillus soyae</name>
    <dbReference type="NCBI Taxonomy" id="2969249"/>
    <lineage>
        <taxon>Bacteria</taxon>
        <taxon>Bacillati</taxon>
        <taxon>Bacillota</taxon>
        <taxon>Bacilli</taxon>
        <taxon>Bacillales</taxon>
        <taxon>Paenibacillaceae</taxon>
        <taxon>Paenibacillus</taxon>
    </lineage>
</organism>
<dbReference type="CDD" id="cd06661">
    <property type="entry name" value="GGCT_like"/>
    <property type="match status" value="1"/>
</dbReference>
<protein>
    <submittedName>
        <fullName evidence="2">Gamma-glutamylcyclotransferase</fullName>
    </submittedName>
</protein>
<dbReference type="Gene3D" id="3.10.490.10">
    <property type="entry name" value="Gamma-glutamyl cyclotransferase-like"/>
    <property type="match status" value="1"/>
</dbReference>
<evidence type="ECO:0000259" key="1">
    <source>
        <dbReference type="Pfam" id="PF06094"/>
    </source>
</evidence>
<keyword evidence="3" id="KW-1185">Reference proteome</keyword>